<gene>
    <name evidence="3" type="ORF">ACFSC3_18800</name>
</gene>
<comment type="caution">
    <text evidence="3">The sequence shown here is derived from an EMBL/GenBank/DDBJ whole genome shotgun (WGS) entry which is preliminary data.</text>
</comment>
<proteinExistence type="predicted"/>
<reference evidence="4" key="1">
    <citation type="journal article" date="2019" name="Int. J. Syst. Evol. Microbiol.">
        <title>The Global Catalogue of Microorganisms (GCM) 10K type strain sequencing project: providing services to taxonomists for standard genome sequencing and annotation.</title>
        <authorList>
            <consortium name="The Broad Institute Genomics Platform"/>
            <consortium name="The Broad Institute Genome Sequencing Center for Infectious Disease"/>
            <person name="Wu L."/>
            <person name="Ma J."/>
        </authorList>
    </citation>
    <scope>NUCLEOTIDE SEQUENCE [LARGE SCALE GENOMIC DNA]</scope>
    <source>
        <strain evidence="4">Q85</strain>
    </source>
</reference>
<protein>
    <submittedName>
        <fullName evidence="3">Zn-ribbon domain-containing OB-fold protein</fullName>
    </submittedName>
</protein>
<dbReference type="InterPro" id="IPR002878">
    <property type="entry name" value="ChsH2_C"/>
</dbReference>
<dbReference type="EMBL" id="JBHUFC010000023">
    <property type="protein sequence ID" value="MFD1789608.1"/>
    <property type="molecule type" value="Genomic_DNA"/>
</dbReference>
<evidence type="ECO:0000259" key="2">
    <source>
        <dbReference type="Pfam" id="PF12172"/>
    </source>
</evidence>
<keyword evidence="4" id="KW-1185">Reference proteome</keyword>
<evidence type="ECO:0000259" key="1">
    <source>
        <dbReference type="Pfam" id="PF01796"/>
    </source>
</evidence>
<sequence length="137" mass="14481">MAVPVAEGLFETGDGGSHLIGSRCAGCGTVYFPQAPGCRNPACDHPALERALLPATGTLLSYTIQRYQPPALFRIDDWAPYAIGLVDLGEGVEVMGMLSGFDLDAIVIGTPVRLVTNALYTDTARGAVETYMFEIAA</sequence>
<name>A0ABW4NIJ0_9SPHN</name>
<feature type="domain" description="ChsH2 C-terminal OB-fold" evidence="1">
    <location>
        <begin position="53"/>
        <end position="116"/>
    </location>
</feature>
<accession>A0ABW4NIJ0</accession>
<evidence type="ECO:0000313" key="3">
    <source>
        <dbReference type="EMBL" id="MFD1789608.1"/>
    </source>
</evidence>
<dbReference type="RefSeq" id="WP_380941677.1">
    <property type="nucleotide sequence ID" value="NZ_JBHUFC010000023.1"/>
</dbReference>
<feature type="domain" description="ChsH2 rubredoxin-like zinc ribbon" evidence="2">
    <location>
        <begin position="18"/>
        <end position="46"/>
    </location>
</feature>
<organism evidence="3 4">
    <name type="scientific">Sphingomonas floccifaciens</name>
    <dbReference type="NCBI Taxonomy" id="1844115"/>
    <lineage>
        <taxon>Bacteria</taxon>
        <taxon>Pseudomonadati</taxon>
        <taxon>Pseudomonadota</taxon>
        <taxon>Alphaproteobacteria</taxon>
        <taxon>Sphingomonadales</taxon>
        <taxon>Sphingomonadaceae</taxon>
        <taxon>Sphingomonas</taxon>
    </lineage>
</organism>
<dbReference type="InterPro" id="IPR052513">
    <property type="entry name" value="Thioester_dehydratase-like"/>
</dbReference>
<evidence type="ECO:0000313" key="4">
    <source>
        <dbReference type="Proteomes" id="UP001597283"/>
    </source>
</evidence>
<dbReference type="InterPro" id="IPR012340">
    <property type="entry name" value="NA-bd_OB-fold"/>
</dbReference>
<dbReference type="InterPro" id="IPR022002">
    <property type="entry name" value="ChsH2_Znr"/>
</dbReference>
<dbReference type="Proteomes" id="UP001597283">
    <property type="component" value="Unassembled WGS sequence"/>
</dbReference>
<dbReference type="SUPFAM" id="SSF50249">
    <property type="entry name" value="Nucleic acid-binding proteins"/>
    <property type="match status" value="1"/>
</dbReference>
<dbReference type="Pfam" id="PF01796">
    <property type="entry name" value="OB_ChsH2_C"/>
    <property type="match status" value="1"/>
</dbReference>
<dbReference type="Pfam" id="PF12172">
    <property type="entry name" value="zf-ChsH2"/>
    <property type="match status" value="1"/>
</dbReference>
<dbReference type="PANTHER" id="PTHR34075">
    <property type="entry name" value="BLR3430 PROTEIN"/>
    <property type="match status" value="1"/>
</dbReference>
<dbReference type="PANTHER" id="PTHR34075:SF5">
    <property type="entry name" value="BLR3430 PROTEIN"/>
    <property type="match status" value="1"/>
</dbReference>